<dbReference type="InterPro" id="IPR034035">
    <property type="entry name" value="Astacin-like_dom"/>
</dbReference>
<feature type="disulfide bond" evidence="2">
    <location>
        <begin position="224"/>
        <end position="251"/>
    </location>
</feature>
<dbReference type="InterPro" id="IPR013320">
    <property type="entry name" value="ConA-like_dom_sf"/>
</dbReference>
<dbReference type="SMART" id="SM00032">
    <property type="entry name" value="CCP"/>
    <property type="match status" value="1"/>
</dbReference>
<dbReference type="InterPro" id="IPR024079">
    <property type="entry name" value="MetalloPept_cat_dom_sf"/>
</dbReference>
<dbReference type="PROSITE" id="PS50923">
    <property type="entry name" value="SUSHI"/>
    <property type="match status" value="1"/>
</dbReference>
<gene>
    <name evidence="9" type="ORF">FSP39_009452</name>
</gene>
<dbReference type="InterPro" id="IPR035976">
    <property type="entry name" value="Sushi/SCR/CCP_sf"/>
</dbReference>
<evidence type="ECO:0000259" key="7">
    <source>
        <dbReference type="PROSITE" id="PS50923"/>
    </source>
</evidence>
<keyword evidence="3 4" id="KW-0479">Metal-binding</keyword>
<dbReference type="Gene3D" id="3.40.390.10">
    <property type="entry name" value="Collagenase (Catalytic Domain)"/>
    <property type="match status" value="1"/>
</dbReference>
<keyword evidence="1 2" id="KW-1015">Disulfide bond</keyword>
<evidence type="ECO:0000256" key="2">
    <source>
        <dbReference type="PROSITE-ProRule" id="PRU00302"/>
    </source>
</evidence>
<dbReference type="Pfam" id="PF00629">
    <property type="entry name" value="MAM"/>
    <property type="match status" value="1"/>
</dbReference>
<feature type="domain" description="Sushi" evidence="7">
    <location>
        <begin position="192"/>
        <end position="253"/>
    </location>
</feature>
<feature type="active site" evidence="3">
    <location>
        <position position="84"/>
    </location>
</feature>
<feature type="domain" description="MAM" evidence="6">
    <location>
        <begin position="260"/>
        <end position="454"/>
    </location>
</feature>
<sequence>NIIPFVKFLSSDDTEKEVIKNALQEMQKLTSNCVSFIEKSESNKDFVIITKGDGCYSSVGRVGGAQTVSLASGCLRRKGTIFHEMMHALGFWHEHNRPDRDKHIQVVKTNILDNHIMDFDKLNESEVDTLKQPYDLESVMHYSQWTFAKFPNKATFNLIDESIDQSLIGQRTHLSTVDINKIKTLYECGIQTKCSNPKQPENGTILGTDGSTESSVGTWITYTCNTNYTLIGPNKRLCKYNGTWTGFQTECVNKDAGFVDYCSFEEEEKEICDWKQDLTDDFNWIRLNKRTVTEYTGPTNDKTYEGEGESHPGAKKVVLASISGDQGNEWHMLEKYFTVEADKVYNIIVEGVVGNSFLSDIGIDDIIIKQIKQSSEVVHPPSTSTPRKYHEGPSMEVAVNTAYLYMEMSVVRPGGCAKLQSPIVMIEFKGVRGYGFYGEIAINDVTIKSGKCIADLSCDFENDDCSWENDRSADFDWLRLRGPTPTPKTGPDSDHTSSRGNYIESSAPQRQGDRARLVSPVLAIRGEGCLKLWYHMYGGHVAHLRVFLKFPNGHTEYVWKMYGNRGKQWRFARIPIRQNHSFRVSFQD</sequence>
<dbReference type="PROSITE" id="PS51864">
    <property type="entry name" value="ASTACIN"/>
    <property type="match status" value="1"/>
</dbReference>
<feature type="binding site" evidence="3">
    <location>
        <position position="93"/>
    </location>
    <ligand>
        <name>Zn(2+)</name>
        <dbReference type="ChEBI" id="CHEBI:29105"/>
        <note>catalytic</note>
    </ligand>
</feature>
<evidence type="ECO:0000256" key="4">
    <source>
        <dbReference type="RuleBase" id="RU361183"/>
    </source>
</evidence>
<keyword evidence="2" id="KW-0768">Sushi</keyword>
<comment type="cofactor">
    <cofactor evidence="3 4">
        <name>Zn(2+)</name>
        <dbReference type="ChEBI" id="CHEBI:29105"/>
    </cofactor>
    <text evidence="3 4">Binds 1 zinc ion per subunit.</text>
</comment>
<dbReference type="Pfam" id="PF00084">
    <property type="entry name" value="Sushi"/>
    <property type="match status" value="1"/>
</dbReference>
<dbReference type="InterPro" id="IPR006026">
    <property type="entry name" value="Peptidase_Metallo"/>
</dbReference>
<dbReference type="CDD" id="cd04280">
    <property type="entry name" value="ZnMc_astacin_like"/>
    <property type="match status" value="1"/>
</dbReference>
<dbReference type="CDD" id="cd00033">
    <property type="entry name" value="CCP"/>
    <property type="match status" value="1"/>
</dbReference>
<keyword evidence="10" id="KW-1185">Reference proteome</keyword>
<evidence type="ECO:0000259" key="6">
    <source>
        <dbReference type="PROSITE" id="PS50060"/>
    </source>
</evidence>
<accession>A0AA88XQY2</accession>
<dbReference type="InterPro" id="IPR000998">
    <property type="entry name" value="MAM_dom"/>
</dbReference>
<keyword evidence="3 4" id="KW-0645">Protease</keyword>
<keyword evidence="3 4" id="KW-0862">Zinc</keyword>
<feature type="domain" description="Peptidase M12A" evidence="8">
    <location>
        <begin position="1"/>
        <end position="189"/>
    </location>
</feature>
<feature type="domain" description="MAM" evidence="6">
    <location>
        <begin position="456"/>
        <end position="588"/>
    </location>
</feature>
<evidence type="ECO:0000256" key="5">
    <source>
        <dbReference type="SAM" id="MobiDB-lite"/>
    </source>
</evidence>
<reference evidence="9" key="1">
    <citation type="submission" date="2019-08" db="EMBL/GenBank/DDBJ databases">
        <title>The improved chromosome-level genome for the pearl oyster Pinctada fucata martensii using PacBio sequencing and Hi-C.</title>
        <authorList>
            <person name="Zheng Z."/>
        </authorList>
    </citation>
    <scope>NUCLEOTIDE SEQUENCE</scope>
    <source>
        <strain evidence="9">ZZ-2019</strain>
        <tissue evidence="9">Adductor muscle</tissue>
    </source>
</reference>
<dbReference type="SUPFAM" id="SSF57535">
    <property type="entry name" value="Complement control module/SCR domain"/>
    <property type="match status" value="1"/>
</dbReference>
<dbReference type="Proteomes" id="UP001186944">
    <property type="component" value="Unassembled WGS sequence"/>
</dbReference>
<dbReference type="CDD" id="cd06263">
    <property type="entry name" value="MAM"/>
    <property type="match status" value="1"/>
</dbReference>
<organism evidence="9 10">
    <name type="scientific">Pinctada imbricata</name>
    <name type="common">Atlantic pearl-oyster</name>
    <name type="synonym">Pinctada martensii</name>
    <dbReference type="NCBI Taxonomy" id="66713"/>
    <lineage>
        <taxon>Eukaryota</taxon>
        <taxon>Metazoa</taxon>
        <taxon>Spiralia</taxon>
        <taxon>Lophotrochozoa</taxon>
        <taxon>Mollusca</taxon>
        <taxon>Bivalvia</taxon>
        <taxon>Autobranchia</taxon>
        <taxon>Pteriomorphia</taxon>
        <taxon>Pterioida</taxon>
        <taxon>Pterioidea</taxon>
        <taxon>Pteriidae</taxon>
        <taxon>Pinctada</taxon>
    </lineage>
</organism>
<evidence type="ECO:0000256" key="1">
    <source>
        <dbReference type="ARBA" id="ARBA00023157"/>
    </source>
</evidence>
<dbReference type="GO" id="GO:0004222">
    <property type="term" value="F:metalloendopeptidase activity"/>
    <property type="evidence" value="ECO:0007669"/>
    <property type="project" value="UniProtKB-UniRule"/>
</dbReference>
<feature type="compositionally biased region" description="Polar residues" evidence="5">
    <location>
        <begin position="498"/>
        <end position="509"/>
    </location>
</feature>
<dbReference type="AlphaFoldDB" id="A0AA88XQY2"/>
<dbReference type="PROSITE" id="PS50060">
    <property type="entry name" value="MAM_2"/>
    <property type="match status" value="2"/>
</dbReference>
<keyword evidence="3 4" id="KW-0482">Metalloprotease</keyword>
<feature type="binding site" evidence="3">
    <location>
        <position position="87"/>
    </location>
    <ligand>
        <name>Zn(2+)</name>
        <dbReference type="ChEBI" id="CHEBI:29105"/>
        <note>catalytic</note>
    </ligand>
</feature>
<dbReference type="InterPro" id="IPR000436">
    <property type="entry name" value="Sushi_SCR_CCP_dom"/>
</dbReference>
<comment type="caution">
    <text evidence="9">The sequence shown here is derived from an EMBL/GenBank/DDBJ whole genome shotgun (WGS) entry which is preliminary data.</text>
</comment>
<feature type="region of interest" description="Disordered" evidence="5">
    <location>
        <begin position="478"/>
        <end position="512"/>
    </location>
</feature>
<dbReference type="Gene3D" id="2.10.70.10">
    <property type="entry name" value="Complement Module, domain 1"/>
    <property type="match status" value="1"/>
</dbReference>
<dbReference type="SMART" id="SM00137">
    <property type="entry name" value="MAM"/>
    <property type="match status" value="1"/>
</dbReference>
<dbReference type="SUPFAM" id="SSF55486">
    <property type="entry name" value="Metalloproteases ('zincins'), catalytic domain"/>
    <property type="match status" value="1"/>
</dbReference>
<dbReference type="PRINTS" id="PR00480">
    <property type="entry name" value="ASTACIN"/>
</dbReference>
<dbReference type="EMBL" id="VSWD01000010">
    <property type="protein sequence ID" value="KAK3090138.1"/>
    <property type="molecule type" value="Genomic_DNA"/>
</dbReference>
<evidence type="ECO:0000256" key="3">
    <source>
        <dbReference type="PROSITE-ProRule" id="PRU01211"/>
    </source>
</evidence>
<dbReference type="GO" id="GO:0006508">
    <property type="term" value="P:proteolysis"/>
    <property type="evidence" value="ECO:0007669"/>
    <property type="project" value="UniProtKB-KW"/>
</dbReference>
<dbReference type="EC" id="3.4.24.-" evidence="4"/>
<dbReference type="PANTHER" id="PTHR23282:SF101">
    <property type="entry name" value="MAM DOMAIN-CONTAINING PROTEIN"/>
    <property type="match status" value="1"/>
</dbReference>
<keyword evidence="3 4" id="KW-0378">Hydrolase</keyword>
<dbReference type="SUPFAM" id="SSF49899">
    <property type="entry name" value="Concanavalin A-like lectins/glucanases"/>
    <property type="match status" value="2"/>
</dbReference>
<evidence type="ECO:0000259" key="8">
    <source>
        <dbReference type="PROSITE" id="PS51864"/>
    </source>
</evidence>
<name>A0AA88XQY2_PINIB</name>
<proteinExistence type="predicted"/>
<feature type="binding site" evidence="3">
    <location>
        <position position="83"/>
    </location>
    <ligand>
        <name>Zn(2+)</name>
        <dbReference type="ChEBI" id="CHEBI:29105"/>
        <note>catalytic</note>
    </ligand>
</feature>
<protein>
    <recommendedName>
        <fullName evidence="4">Metalloendopeptidase</fullName>
        <ecNumber evidence="4">3.4.24.-</ecNumber>
    </recommendedName>
</protein>
<dbReference type="SMART" id="SM00235">
    <property type="entry name" value="ZnMc"/>
    <property type="match status" value="1"/>
</dbReference>
<dbReference type="GO" id="GO:0008270">
    <property type="term" value="F:zinc ion binding"/>
    <property type="evidence" value="ECO:0007669"/>
    <property type="project" value="UniProtKB-UniRule"/>
</dbReference>
<dbReference type="GO" id="GO:0016020">
    <property type="term" value="C:membrane"/>
    <property type="evidence" value="ECO:0007669"/>
    <property type="project" value="InterPro"/>
</dbReference>
<dbReference type="Pfam" id="PF01400">
    <property type="entry name" value="Astacin"/>
    <property type="match status" value="1"/>
</dbReference>
<dbReference type="Gene3D" id="2.60.120.200">
    <property type="match status" value="3"/>
</dbReference>
<feature type="non-terminal residue" evidence="9">
    <location>
        <position position="1"/>
    </location>
</feature>
<evidence type="ECO:0000313" key="10">
    <source>
        <dbReference type="Proteomes" id="UP001186944"/>
    </source>
</evidence>
<comment type="caution">
    <text evidence="2">Lacks conserved residue(s) required for the propagation of feature annotation.</text>
</comment>
<dbReference type="InterPro" id="IPR051560">
    <property type="entry name" value="MAM_domain-containing"/>
</dbReference>
<dbReference type="PANTHER" id="PTHR23282">
    <property type="entry name" value="APICAL ENDOSOMAL GLYCOPROTEIN PRECURSOR"/>
    <property type="match status" value="1"/>
</dbReference>
<evidence type="ECO:0000313" key="9">
    <source>
        <dbReference type="EMBL" id="KAK3090138.1"/>
    </source>
</evidence>
<dbReference type="InterPro" id="IPR001506">
    <property type="entry name" value="Peptidase_M12A"/>
</dbReference>